<dbReference type="PROSITE" id="PS50850">
    <property type="entry name" value="MFS"/>
    <property type="match status" value="1"/>
</dbReference>
<comment type="subcellular location">
    <subcellularLocation>
        <location evidence="1">Cell membrane</location>
        <topology evidence="1">Multi-pass membrane protein</topology>
    </subcellularLocation>
</comment>
<proteinExistence type="predicted"/>
<protein>
    <submittedName>
        <fullName evidence="8">MFS transporter</fullName>
    </submittedName>
</protein>
<dbReference type="Proteomes" id="UP001157126">
    <property type="component" value="Unassembled WGS sequence"/>
</dbReference>
<evidence type="ECO:0000256" key="6">
    <source>
        <dbReference type="SAM" id="Phobius"/>
    </source>
</evidence>
<evidence type="ECO:0000256" key="1">
    <source>
        <dbReference type="ARBA" id="ARBA00004651"/>
    </source>
</evidence>
<feature type="compositionally biased region" description="Pro residues" evidence="5">
    <location>
        <begin position="8"/>
        <end position="22"/>
    </location>
</feature>
<dbReference type="InterPro" id="IPR011701">
    <property type="entry name" value="MFS"/>
</dbReference>
<comment type="caution">
    <text evidence="8">The sequence shown here is derived from an EMBL/GenBank/DDBJ whole genome shotgun (WGS) entry which is preliminary data.</text>
</comment>
<organism evidence="8 9">
    <name type="scientific">Mobilicoccus caccae</name>
    <dbReference type="NCBI Taxonomy" id="1859295"/>
    <lineage>
        <taxon>Bacteria</taxon>
        <taxon>Bacillati</taxon>
        <taxon>Actinomycetota</taxon>
        <taxon>Actinomycetes</taxon>
        <taxon>Micrococcales</taxon>
        <taxon>Dermatophilaceae</taxon>
        <taxon>Mobilicoccus</taxon>
    </lineage>
</organism>
<feature type="transmembrane region" description="Helical" evidence="6">
    <location>
        <begin position="295"/>
        <end position="315"/>
    </location>
</feature>
<name>A0ABQ6IRA2_9MICO</name>
<dbReference type="PANTHER" id="PTHR23534">
    <property type="entry name" value="MFS PERMEASE"/>
    <property type="match status" value="1"/>
</dbReference>
<dbReference type="Pfam" id="PF07690">
    <property type="entry name" value="MFS_1"/>
    <property type="match status" value="1"/>
</dbReference>
<feature type="transmembrane region" description="Helical" evidence="6">
    <location>
        <begin position="103"/>
        <end position="122"/>
    </location>
</feature>
<dbReference type="SUPFAM" id="SSF103473">
    <property type="entry name" value="MFS general substrate transporter"/>
    <property type="match status" value="1"/>
</dbReference>
<feature type="transmembrane region" description="Helical" evidence="6">
    <location>
        <begin position="73"/>
        <end position="96"/>
    </location>
</feature>
<feature type="transmembrane region" description="Helical" evidence="6">
    <location>
        <begin position="128"/>
        <end position="146"/>
    </location>
</feature>
<sequence>MADVPAVTPQPPPDTPETPPTPATSRGVADKAAVQRRTLVVLPLAQVFSSLGNGSTLALGSVLAVELSGDESWAGASTTALGLGAALSAVPLARLAMTHGRRVALGSGLVAAIVGTFAMVAAVVLSSFALLVLGSLLVGVATAVNLQARFAATDLSEPAHRGRDLSLVVWAITVGAVIGPNTVGPGALLAAPLGLPPYAGAFLISAIGMVIGGGVILVALRPDPLLVRRAIDGSAPPTRASTSWAAGARIVASHRVSLAAVIGMVGAHVAMVGVMSMTPLHLAHRMHGHPEADTLTIIGITISLHIAGMYALSPVMGMLTDRLGPRLVTAGGLVAVLVSVALAGLGAQYVPLVTLGLVLLGLGWSAATVAGATMLTAALPRRSAWRRRDSPTR</sequence>
<feature type="transmembrane region" description="Helical" evidence="6">
    <location>
        <begin position="167"/>
        <end position="191"/>
    </location>
</feature>
<dbReference type="PANTHER" id="PTHR23534:SF1">
    <property type="entry name" value="MAJOR FACILITATOR SUPERFAMILY PROTEIN"/>
    <property type="match status" value="1"/>
</dbReference>
<evidence type="ECO:0000256" key="4">
    <source>
        <dbReference type="ARBA" id="ARBA00023136"/>
    </source>
</evidence>
<feature type="transmembrane region" description="Helical" evidence="6">
    <location>
        <begin position="197"/>
        <end position="220"/>
    </location>
</feature>
<feature type="region of interest" description="Disordered" evidence="5">
    <location>
        <begin position="1"/>
        <end position="28"/>
    </location>
</feature>
<evidence type="ECO:0000256" key="2">
    <source>
        <dbReference type="ARBA" id="ARBA00022692"/>
    </source>
</evidence>
<evidence type="ECO:0000313" key="9">
    <source>
        <dbReference type="Proteomes" id="UP001157126"/>
    </source>
</evidence>
<dbReference type="RefSeq" id="WP_284303177.1">
    <property type="nucleotide sequence ID" value="NZ_BSUO01000001.1"/>
</dbReference>
<feature type="transmembrane region" description="Helical" evidence="6">
    <location>
        <begin position="256"/>
        <end position="275"/>
    </location>
</feature>
<keyword evidence="2 6" id="KW-0812">Transmembrane</keyword>
<dbReference type="Gene3D" id="1.20.1250.20">
    <property type="entry name" value="MFS general substrate transporter like domains"/>
    <property type="match status" value="1"/>
</dbReference>
<accession>A0ABQ6IRA2</accession>
<evidence type="ECO:0000256" key="3">
    <source>
        <dbReference type="ARBA" id="ARBA00022989"/>
    </source>
</evidence>
<feature type="domain" description="Major facilitator superfamily (MFS) profile" evidence="7">
    <location>
        <begin position="38"/>
        <end position="393"/>
    </location>
</feature>
<keyword evidence="9" id="KW-1185">Reference proteome</keyword>
<evidence type="ECO:0000313" key="8">
    <source>
        <dbReference type="EMBL" id="GMA39213.1"/>
    </source>
</evidence>
<evidence type="ECO:0000256" key="5">
    <source>
        <dbReference type="SAM" id="MobiDB-lite"/>
    </source>
</evidence>
<dbReference type="InterPro" id="IPR036259">
    <property type="entry name" value="MFS_trans_sf"/>
</dbReference>
<dbReference type="EMBL" id="BSUO01000001">
    <property type="protein sequence ID" value="GMA39213.1"/>
    <property type="molecule type" value="Genomic_DNA"/>
</dbReference>
<feature type="transmembrane region" description="Helical" evidence="6">
    <location>
        <begin position="355"/>
        <end position="379"/>
    </location>
</feature>
<gene>
    <name evidence="8" type="ORF">GCM10025883_12580</name>
</gene>
<evidence type="ECO:0000259" key="7">
    <source>
        <dbReference type="PROSITE" id="PS50850"/>
    </source>
</evidence>
<keyword evidence="3 6" id="KW-1133">Transmembrane helix</keyword>
<reference evidence="9" key="1">
    <citation type="journal article" date="2019" name="Int. J. Syst. Evol. Microbiol.">
        <title>The Global Catalogue of Microorganisms (GCM) 10K type strain sequencing project: providing services to taxonomists for standard genome sequencing and annotation.</title>
        <authorList>
            <consortium name="The Broad Institute Genomics Platform"/>
            <consortium name="The Broad Institute Genome Sequencing Center for Infectious Disease"/>
            <person name="Wu L."/>
            <person name="Ma J."/>
        </authorList>
    </citation>
    <scope>NUCLEOTIDE SEQUENCE [LARGE SCALE GENOMIC DNA]</scope>
    <source>
        <strain evidence="9">NBRC 113072</strain>
    </source>
</reference>
<keyword evidence="4 6" id="KW-0472">Membrane</keyword>
<feature type="transmembrane region" description="Helical" evidence="6">
    <location>
        <begin position="327"/>
        <end position="349"/>
    </location>
</feature>
<dbReference type="InterPro" id="IPR020846">
    <property type="entry name" value="MFS_dom"/>
</dbReference>